<dbReference type="EMBL" id="MU394323">
    <property type="protein sequence ID" value="KAI6085605.1"/>
    <property type="molecule type" value="Genomic_DNA"/>
</dbReference>
<accession>A0ACC0CYR3</accession>
<evidence type="ECO:0000313" key="2">
    <source>
        <dbReference type="Proteomes" id="UP001497680"/>
    </source>
</evidence>
<evidence type="ECO:0000313" key="1">
    <source>
        <dbReference type="EMBL" id="KAI6085605.1"/>
    </source>
</evidence>
<organism evidence="1 2">
    <name type="scientific">Hypoxylon rubiginosum</name>
    <dbReference type="NCBI Taxonomy" id="110542"/>
    <lineage>
        <taxon>Eukaryota</taxon>
        <taxon>Fungi</taxon>
        <taxon>Dikarya</taxon>
        <taxon>Ascomycota</taxon>
        <taxon>Pezizomycotina</taxon>
        <taxon>Sordariomycetes</taxon>
        <taxon>Xylariomycetidae</taxon>
        <taxon>Xylariales</taxon>
        <taxon>Hypoxylaceae</taxon>
        <taxon>Hypoxylon</taxon>
    </lineage>
</organism>
<proteinExistence type="predicted"/>
<protein>
    <submittedName>
        <fullName evidence="1">Uncharacterized protein</fullName>
    </submittedName>
</protein>
<name>A0ACC0CYR3_9PEZI</name>
<keyword evidence="2" id="KW-1185">Reference proteome</keyword>
<dbReference type="Proteomes" id="UP001497680">
    <property type="component" value="Unassembled WGS sequence"/>
</dbReference>
<comment type="caution">
    <text evidence="1">The sequence shown here is derived from an EMBL/GenBank/DDBJ whole genome shotgun (WGS) entry which is preliminary data.</text>
</comment>
<gene>
    <name evidence="1" type="ORF">F4821DRAFT_146285</name>
</gene>
<reference evidence="1 2" key="1">
    <citation type="journal article" date="2022" name="New Phytol.">
        <title>Ecological generalism drives hyperdiversity of secondary metabolite gene clusters in xylarialean endophytes.</title>
        <authorList>
            <person name="Franco M.E.E."/>
            <person name="Wisecaver J.H."/>
            <person name="Arnold A.E."/>
            <person name="Ju Y.M."/>
            <person name="Slot J.C."/>
            <person name="Ahrendt S."/>
            <person name="Moore L.P."/>
            <person name="Eastman K.E."/>
            <person name="Scott K."/>
            <person name="Konkel Z."/>
            <person name="Mondo S.J."/>
            <person name="Kuo A."/>
            <person name="Hayes R.D."/>
            <person name="Haridas S."/>
            <person name="Andreopoulos B."/>
            <person name="Riley R."/>
            <person name="LaButti K."/>
            <person name="Pangilinan J."/>
            <person name="Lipzen A."/>
            <person name="Amirebrahimi M."/>
            <person name="Yan J."/>
            <person name="Adam C."/>
            <person name="Keymanesh K."/>
            <person name="Ng V."/>
            <person name="Louie K."/>
            <person name="Northen T."/>
            <person name="Drula E."/>
            <person name="Henrissat B."/>
            <person name="Hsieh H.M."/>
            <person name="Youens-Clark K."/>
            <person name="Lutzoni F."/>
            <person name="Miadlikowska J."/>
            <person name="Eastwood D.C."/>
            <person name="Hamelin R.C."/>
            <person name="Grigoriev I.V."/>
            <person name="U'Ren J.M."/>
        </authorList>
    </citation>
    <scope>NUCLEOTIDE SEQUENCE [LARGE SCALE GENOMIC DNA]</scope>
    <source>
        <strain evidence="1 2">ER1909</strain>
    </source>
</reference>
<sequence length="522" mass="55309">MSLSPWQLCFHADLKCRVKACNNRRIVGGAGDSPYCRHHVCTACFKVRTYSSKRGHGEEKICHHHGCIHHDCKELRRSSKNSPYCSKHGCDIKGCDQPRHGSSRCCKRHTCHNRNCQNCAFPHHHDDACNDDDISDSNCPDASSSSSPPTYCRGHQVCGVSGCSSFVLLDDCNRAAKFCYRHFCAASPGCANPRVDGGVGCDLANNACRDHTCGLYPRCAKPKADPARGLFCADHECSEPGCGKQRYETGGASGTKGGPWCADHMCMAALARRENCEARREGSARNPVFCVDHEPCEEAGCNEFRAVRARGARLAKCETHHEAKPGKCAVPHCALDADGGGGSAACKIHTCRVVGCVATASILSTVFCDAHRCAEPGCTNPHAAAAISVIPTAAILNPHGGLVGGLNYCVEHSYRARMAMSGHHGHAHNHNHNHHHGPHGRNCQHGGIRFGGDGCGTVCCDCHGSDDDGDDDGCSDGTGSDRGGSVGIEIEGCICCGGCGGGGCGCGGKKHPPHPPHKPMKC</sequence>